<gene>
    <name evidence="3" type="ORF">HINF_LOCUS16959</name>
    <name evidence="2" type="ORF">HINF_LOCUS61288</name>
</gene>
<sequence>MQTFYAEIGYKISRYAQMCNNSLYKKRNRKKSNIEEAPIGKLDMNKFAPLADLGEDNDKSEKNLSKNSYSNKINGITLTPHKMTASIANNKTKTTMITRKTGRNTLGTKQTQFKSQRKFYKKPGNNKATISIETTTSSITTKGNCSTPQTNTDIMT</sequence>
<evidence type="ECO:0000313" key="2">
    <source>
        <dbReference type="EMBL" id="CAI9973643.1"/>
    </source>
</evidence>
<dbReference type="EMBL" id="CATOUU010001125">
    <property type="protein sequence ID" value="CAI9973643.1"/>
    <property type="molecule type" value="Genomic_DNA"/>
</dbReference>
<protein>
    <submittedName>
        <fullName evidence="3">Hypothetical_protein</fullName>
    </submittedName>
</protein>
<evidence type="ECO:0000313" key="3">
    <source>
        <dbReference type="EMBL" id="CAL6000841.1"/>
    </source>
</evidence>
<evidence type="ECO:0000313" key="4">
    <source>
        <dbReference type="Proteomes" id="UP001642409"/>
    </source>
</evidence>
<comment type="caution">
    <text evidence="2">The sequence shown here is derived from an EMBL/GenBank/DDBJ whole genome shotgun (WGS) entry which is preliminary data.</text>
</comment>
<reference evidence="3 4" key="2">
    <citation type="submission" date="2024-07" db="EMBL/GenBank/DDBJ databases">
        <authorList>
            <person name="Akdeniz Z."/>
        </authorList>
    </citation>
    <scope>NUCLEOTIDE SEQUENCE [LARGE SCALE GENOMIC DNA]</scope>
</reference>
<name>A0AA86RF86_9EUKA</name>
<dbReference type="Proteomes" id="UP001642409">
    <property type="component" value="Unassembled WGS sequence"/>
</dbReference>
<dbReference type="AlphaFoldDB" id="A0AA86RF86"/>
<reference evidence="2" key="1">
    <citation type="submission" date="2023-06" db="EMBL/GenBank/DDBJ databases">
        <authorList>
            <person name="Kurt Z."/>
        </authorList>
    </citation>
    <scope>NUCLEOTIDE SEQUENCE</scope>
</reference>
<evidence type="ECO:0000256" key="1">
    <source>
        <dbReference type="SAM" id="MobiDB-lite"/>
    </source>
</evidence>
<organism evidence="2">
    <name type="scientific">Hexamita inflata</name>
    <dbReference type="NCBI Taxonomy" id="28002"/>
    <lineage>
        <taxon>Eukaryota</taxon>
        <taxon>Metamonada</taxon>
        <taxon>Diplomonadida</taxon>
        <taxon>Hexamitidae</taxon>
        <taxon>Hexamitinae</taxon>
        <taxon>Hexamita</taxon>
    </lineage>
</organism>
<feature type="region of interest" description="Disordered" evidence="1">
    <location>
        <begin position="52"/>
        <end position="71"/>
    </location>
</feature>
<dbReference type="EMBL" id="CAXDID020000042">
    <property type="protein sequence ID" value="CAL6000841.1"/>
    <property type="molecule type" value="Genomic_DNA"/>
</dbReference>
<accession>A0AA86RF86</accession>
<proteinExistence type="predicted"/>
<keyword evidence="4" id="KW-1185">Reference proteome</keyword>